<dbReference type="EMBL" id="CP144535">
    <property type="protein sequence ID" value="WWC62373.1"/>
    <property type="molecule type" value="Genomic_DNA"/>
</dbReference>
<reference evidence="4" key="3">
    <citation type="submission" date="2024-02" db="EMBL/GenBank/DDBJ databases">
        <title>Comparative genomics of Cryptococcus and Kwoniella reveals pathogenesis evolution and contrasting modes of karyotype evolution via chromosome fusion or intercentromeric recombination.</title>
        <authorList>
            <person name="Coelho M.A."/>
            <person name="David-Palma M."/>
            <person name="Shea T."/>
            <person name="Bowers K."/>
            <person name="McGinley-Smith S."/>
            <person name="Mohammad A.W."/>
            <person name="Gnirke A."/>
            <person name="Yurkov A.M."/>
            <person name="Nowrousian M."/>
            <person name="Sun S."/>
            <person name="Cuomo C.A."/>
            <person name="Heitman J."/>
        </authorList>
    </citation>
    <scope>NUCLEOTIDE SEQUENCE</scope>
    <source>
        <strain evidence="4">CBS 10117</strain>
    </source>
</reference>
<keyword evidence="5" id="KW-1185">Reference proteome</keyword>
<feature type="region of interest" description="Disordered" evidence="1">
    <location>
        <begin position="1"/>
        <end position="27"/>
    </location>
</feature>
<feature type="transmembrane region" description="Helical" evidence="2">
    <location>
        <begin position="53"/>
        <end position="71"/>
    </location>
</feature>
<dbReference type="EMBL" id="KI894032">
    <property type="protein sequence ID" value="OBR84727.1"/>
    <property type="molecule type" value="Genomic_DNA"/>
</dbReference>
<reference evidence="4" key="2">
    <citation type="submission" date="2013-07" db="EMBL/GenBank/DDBJ databases">
        <authorList>
            <consortium name="The Broad Institute Genome Sequencing Platform"/>
            <person name="Cuomo C."/>
            <person name="Litvintseva A."/>
            <person name="Chen Y."/>
            <person name="Heitman J."/>
            <person name="Sun S."/>
            <person name="Springer D."/>
            <person name="Dromer F."/>
            <person name="Young S.K."/>
            <person name="Zeng Q."/>
            <person name="Gargeya S."/>
            <person name="Fitzgerald M."/>
            <person name="Abouelleil A."/>
            <person name="Alvarado L."/>
            <person name="Berlin A.M."/>
            <person name="Chapman S.B."/>
            <person name="Dewar J."/>
            <person name="Goldberg J."/>
            <person name="Griggs A."/>
            <person name="Gujja S."/>
            <person name="Hansen M."/>
            <person name="Howarth C."/>
            <person name="Imamovic A."/>
            <person name="Larimer J."/>
            <person name="McCowan C."/>
            <person name="Murphy C."/>
            <person name="Pearson M."/>
            <person name="Priest M."/>
            <person name="Roberts A."/>
            <person name="Saif S."/>
            <person name="Shea T."/>
            <person name="Sykes S."/>
            <person name="Wortman J."/>
            <person name="Nusbaum C."/>
            <person name="Birren B."/>
        </authorList>
    </citation>
    <scope>NUCLEOTIDE SEQUENCE</scope>
    <source>
        <strain evidence="4">CBS 10117</strain>
    </source>
</reference>
<evidence type="ECO:0000256" key="2">
    <source>
        <dbReference type="SAM" id="Phobius"/>
    </source>
</evidence>
<feature type="compositionally biased region" description="Basic and acidic residues" evidence="1">
    <location>
        <begin position="14"/>
        <end position="26"/>
    </location>
</feature>
<proteinExistence type="predicted"/>
<dbReference type="Proteomes" id="UP000078595">
    <property type="component" value="Chromosome 6"/>
</dbReference>
<keyword evidence="2" id="KW-1133">Transmembrane helix</keyword>
<dbReference type="AlphaFoldDB" id="A0A1A6A3U6"/>
<sequence>MAAARQRTAAQRKQKGEVEEPLRADEILDNDGQEDQIRLLREKNTADNKQAHLALDLGVLISSIISILQFFDHLSSPNPIFSILAFIQFALLPLSLTPGWIPYLPEISSENHLYSFSIQLTVSFCALFIRYYHSLPGATGVGAGLVPLELGEVARWVIPALVVGAIDLQRRSEKQSEENLNQLENLKYDLKGA</sequence>
<feature type="transmembrane region" description="Helical" evidence="2">
    <location>
        <begin position="83"/>
        <end position="101"/>
    </location>
</feature>
<accession>A0A1A6A3U6</accession>
<evidence type="ECO:0000313" key="5">
    <source>
        <dbReference type="Proteomes" id="UP000078595"/>
    </source>
</evidence>
<keyword evidence="2" id="KW-0472">Membrane</keyword>
<feature type="compositionally biased region" description="Low complexity" evidence="1">
    <location>
        <begin position="1"/>
        <end position="11"/>
    </location>
</feature>
<gene>
    <name evidence="3" type="ORF">I303_05586</name>
    <name evidence="4" type="ORF">I303_104969</name>
</gene>
<evidence type="ECO:0000313" key="3">
    <source>
        <dbReference type="EMBL" id="OBR84727.1"/>
    </source>
</evidence>
<evidence type="ECO:0000256" key="1">
    <source>
        <dbReference type="SAM" id="MobiDB-lite"/>
    </source>
</evidence>
<organism evidence="3">
    <name type="scientific">Kwoniella dejecticola CBS 10117</name>
    <dbReference type="NCBI Taxonomy" id="1296121"/>
    <lineage>
        <taxon>Eukaryota</taxon>
        <taxon>Fungi</taxon>
        <taxon>Dikarya</taxon>
        <taxon>Basidiomycota</taxon>
        <taxon>Agaricomycotina</taxon>
        <taxon>Tremellomycetes</taxon>
        <taxon>Tremellales</taxon>
        <taxon>Cryptococcaceae</taxon>
        <taxon>Kwoniella</taxon>
    </lineage>
</organism>
<keyword evidence="2" id="KW-0812">Transmembrane</keyword>
<dbReference type="VEuPathDB" id="FungiDB:I303_05586"/>
<dbReference type="KEGG" id="kdj:28969285"/>
<dbReference type="GeneID" id="28969285"/>
<dbReference type="RefSeq" id="XP_018262569.1">
    <property type="nucleotide sequence ID" value="XM_018408878.1"/>
</dbReference>
<name>A0A1A6A3U6_9TREE</name>
<evidence type="ECO:0000313" key="4">
    <source>
        <dbReference type="EMBL" id="WWC62373.1"/>
    </source>
</evidence>
<protein>
    <submittedName>
        <fullName evidence="3">Uncharacterized protein</fullName>
    </submittedName>
</protein>
<dbReference type="OrthoDB" id="2563070at2759"/>
<reference evidence="3" key="1">
    <citation type="submission" date="2013-07" db="EMBL/GenBank/DDBJ databases">
        <title>The Genome Sequence of Cryptococcus dejecticola CBS10117.</title>
        <authorList>
            <consortium name="The Broad Institute Genome Sequencing Platform"/>
            <person name="Cuomo C."/>
            <person name="Litvintseva A."/>
            <person name="Chen Y."/>
            <person name="Heitman J."/>
            <person name="Sun S."/>
            <person name="Springer D."/>
            <person name="Dromer F."/>
            <person name="Young S.K."/>
            <person name="Zeng Q."/>
            <person name="Gargeya S."/>
            <person name="Fitzgerald M."/>
            <person name="Abouelleil A."/>
            <person name="Alvarado L."/>
            <person name="Berlin A.M."/>
            <person name="Chapman S.B."/>
            <person name="Dewar J."/>
            <person name="Goldberg J."/>
            <person name="Griggs A."/>
            <person name="Gujja S."/>
            <person name="Hansen M."/>
            <person name="Howarth C."/>
            <person name="Imamovic A."/>
            <person name="Larimer J."/>
            <person name="McCowan C."/>
            <person name="Murphy C."/>
            <person name="Pearson M."/>
            <person name="Priest M."/>
            <person name="Roberts A."/>
            <person name="Saif S."/>
            <person name="Shea T."/>
            <person name="Sykes S."/>
            <person name="Wortman J."/>
            <person name="Nusbaum C."/>
            <person name="Birren B."/>
        </authorList>
    </citation>
    <scope>NUCLEOTIDE SEQUENCE [LARGE SCALE GENOMIC DNA]</scope>
    <source>
        <strain evidence="3">CBS 10117</strain>
    </source>
</reference>